<organism evidence="1 2">
    <name type="scientific">Elizabethkingia anophelis NUHP1</name>
    <dbReference type="NCBI Taxonomy" id="1338011"/>
    <lineage>
        <taxon>Bacteria</taxon>
        <taxon>Pseudomonadati</taxon>
        <taxon>Bacteroidota</taxon>
        <taxon>Flavobacteriia</taxon>
        <taxon>Flavobacteriales</taxon>
        <taxon>Weeksellaceae</taxon>
        <taxon>Elizabethkingia</taxon>
    </lineage>
</organism>
<protein>
    <submittedName>
        <fullName evidence="1">Uncharacterized protein</fullName>
    </submittedName>
</protein>
<name>A0A077EH72_9FLAO</name>
<proteinExistence type="predicted"/>
<dbReference type="HOGENOM" id="CLU_1150447_0_0_10"/>
<dbReference type="KEGG" id="eao:BD94_3012"/>
<dbReference type="RefSeq" id="WP_228050495.1">
    <property type="nucleotide sequence ID" value="NZ_CP007547.1"/>
</dbReference>
<dbReference type="EMBL" id="CP007547">
    <property type="protein sequence ID" value="AIL46787.1"/>
    <property type="molecule type" value="Genomic_DNA"/>
</dbReference>
<accession>A0A077EH72</accession>
<reference evidence="1" key="1">
    <citation type="journal article" date="2013" name="Lancet">
        <title>First case of E anophelis outbreak in an intensive-care unit.</title>
        <authorList>
            <person name="Teo J."/>
            <person name="Tan S.Y."/>
            <person name="Tay M."/>
            <person name="Ding Y."/>
            <person name="Kjelleberg S."/>
            <person name="Givskov M."/>
            <person name="Lin R.T."/>
            <person name="Yang L."/>
        </authorList>
    </citation>
    <scope>NUCLEOTIDE SEQUENCE [LARGE SCALE GENOMIC DNA]</scope>
    <source>
        <strain evidence="1">NUHP1</strain>
    </source>
</reference>
<dbReference type="eggNOG" id="ENOG50311GT">
    <property type="taxonomic scope" value="Bacteria"/>
</dbReference>
<gene>
    <name evidence="1" type="ORF">BD94_3012</name>
</gene>
<dbReference type="Proteomes" id="UP000028933">
    <property type="component" value="Chromosome"/>
</dbReference>
<dbReference type="AlphaFoldDB" id="A0A077EH72"/>
<reference evidence="1" key="2">
    <citation type="journal article" date="2015" name="Genome Biol. Evol.">
        <title>Complete Genome Sequence and Transcriptomic Analysis of the Novel Pathogen Elizabethkingia anophelis in Response to Oxidative Stress.</title>
        <authorList>
            <person name="Li Y."/>
            <person name="Liu Y."/>
            <person name="Chew S.C."/>
            <person name="Tay M."/>
            <person name="Salido M.M."/>
            <person name="Teo J."/>
            <person name="Lauro F.M."/>
            <person name="Givskov M."/>
            <person name="Yang L."/>
        </authorList>
    </citation>
    <scope>NUCLEOTIDE SEQUENCE</scope>
    <source>
        <strain evidence="1">NUHP1</strain>
    </source>
</reference>
<evidence type="ECO:0000313" key="1">
    <source>
        <dbReference type="EMBL" id="AIL46787.1"/>
    </source>
</evidence>
<evidence type="ECO:0000313" key="2">
    <source>
        <dbReference type="Proteomes" id="UP000028933"/>
    </source>
</evidence>
<sequence length="241" mass="27328">MGNINNKAQISGAVGNVVFVSNGHRTIVRTKPGKVKQSKSTKAAAGFFGQISRQDSRYRKALLELLQLNTDTTYAYRHRASFGRVAVRYKENETEYMSLLKGSPQAMEGFDFNMQSPWLSLCRFFLKFNLSAQGDLRVKIPDIELGTQIKSDKKTTKATLRFSCISVNPDQNSDTHIHLLSDISINLHPQIPVFFPEWIISDVPKNELVFIIAQLTRYQKIHQSEKIINSSSAYLWGGKRE</sequence>